<feature type="transmembrane region" description="Helical" evidence="7">
    <location>
        <begin position="85"/>
        <end position="104"/>
    </location>
</feature>
<gene>
    <name evidence="9" type="ORF">FHU33_3827</name>
</gene>
<feature type="transmembrane region" description="Helical" evidence="7">
    <location>
        <begin position="205"/>
        <end position="226"/>
    </location>
</feature>
<dbReference type="GO" id="GO:0005886">
    <property type="term" value="C:plasma membrane"/>
    <property type="evidence" value="ECO:0007669"/>
    <property type="project" value="UniProtKB-SubCell"/>
</dbReference>
<dbReference type="InterPro" id="IPR004638">
    <property type="entry name" value="EmrB-like"/>
</dbReference>
<evidence type="ECO:0000256" key="1">
    <source>
        <dbReference type="ARBA" id="ARBA00004651"/>
    </source>
</evidence>
<dbReference type="Proteomes" id="UP000319865">
    <property type="component" value="Unassembled WGS sequence"/>
</dbReference>
<feature type="transmembrane region" description="Helical" evidence="7">
    <location>
        <begin position="370"/>
        <end position="391"/>
    </location>
</feature>
<evidence type="ECO:0000259" key="8">
    <source>
        <dbReference type="PROSITE" id="PS50850"/>
    </source>
</evidence>
<dbReference type="AlphaFoldDB" id="A0A543PJT0"/>
<evidence type="ECO:0000256" key="6">
    <source>
        <dbReference type="ARBA" id="ARBA00023136"/>
    </source>
</evidence>
<comment type="caution">
    <text evidence="9">The sequence shown here is derived from an EMBL/GenBank/DDBJ whole genome shotgun (WGS) entry which is preliminary data.</text>
</comment>
<dbReference type="InterPro" id="IPR020846">
    <property type="entry name" value="MFS_dom"/>
</dbReference>
<dbReference type="Pfam" id="PF07690">
    <property type="entry name" value="MFS_1"/>
    <property type="match status" value="1"/>
</dbReference>
<evidence type="ECO:0000256" key="3">
    <source>
        <dbReference type="ARBA" id="ARBA00022475"/>
    </source>
</evidence>
<keyword evidence="2" id="KW-0813">Transport</keyword>
<comment type="subcellular location">
    <subcellularLocation>
        <location evidence="1">Cell membrane</location>
        <topology evidence="1">Multi-pass membrane protein</topology>
    </subcellularLocation>
</comment>
<feature type="transmembrane region" description="Helical" evidence="7">
    <location>
        <begin position="344"/>
        <end position="364"/>
    </location>
</feature>
<name>A0A543PJT0_9ACTN</name>
<dbReference type="PROSITE" id="PS50850">
    <property type="entry name" value="MFS"/>
    <property type="match status" value="1"/>
</dbReference>
<dbReference type="Gene3D" id="1.20.1720.10">
    <property type="entry name" value="Multidrug resistance protein D"/>
    <property type="match status" value="1"/>
</dbReference>
<sequence length="479" mass="48122">MIGERSEPVALGTAPGRWLVVVTVLASGMAFLDATAVQVALPAIGAEFDASLSGLQWTVTGYTLTLAALILLGGSLGDRFGRRRIFLVGVVWFAVASLVCGLAQDIGQLVAARALQGVGGALLTPGSLALIQSSFRPADRARAIGLWTALGGVAGLIGPFLGGVLVDAVSWRLVFLINVPVAVVIVVVAGRHVPESRDPRHHGRFDYAGAALGALALGGLTYGLIAAGDEPASADVLAAAAVGVAAGTGFVVRERRAVDPMLPPRLFRDRQFSGANAATLAVYGALGGSGLFLVLQLQTVLGYDATGAGAAMLPTILVITLLAPRFGALAQRIGPRLPMTVGPLTVAAGTLLLAGVDGGAPYAVEVLPGSLLQGLGMAITVAPLTATVLAAAPDAMAGIASGVNNAVARAAQLLAVAALPVVVGLEGDDYADPEAFTGGYRAAMLLCAALFLAGGALSWATIRNDVLGTSESGRSPAAP</sequence>
<evidence type="ECO:0000313" key="10">
    <source>
        <dbReference type="Proteomes" id="UP000319865"/>
    </source>
</evidence>
<keyword evidence="5 7" id="KW-1133">Transmembrane helix</keyword>
<organism evidence="9 10">
    <name type="scientific">Blastococcus colisei</name>
    <dbReference type="NCBI Taxonomy" id="1564162"/>
    <lineage>
        <taxon>Bacteria</taxon>
        <taxon>Bacillati</taxon>
        <taxon>Actinomycetota</taxon>
        <taxon>Actinomycetes</taxon>
        <taxon>Geodermatophilales</taxon>
        <taxon>Geodermatophilaceae</taxon>
        <taxon>Blastococcus</taxon>
    </lineage>
</organism>
<keyword evidence="4 7" id="KW-0812">Transmembrane</keyword>
<feature type="transmembrane region" description="Helical" evidence="7">
    <location>
        <begin position="273"/>
        <end position="295"/>
    </location>
</feature>
<dbReference type="EMBL" id="VFQE01000001">
    <property type="protein sequence ID" value="TQN44326.1"/>
    <property type="molecule type" value="Genomic_DNA"/>
</dbReference>
<feature type="transmembrane region" description="Helical" evidence="7">
    <location>
        <begin position="403"/>
        <end position="423"/>
    </location>
</feature>
<feature type="transmembrane region" description="Helical" evidence="7">
    <location>
        <begin position="301"/>
        <end position="323"/>
    </location>
</feature>
<feature type="transmembrane region" description="Helical" evidence="7">
    <location>
        <begin position="143"/>
        <end position="165"/>
    </location>
</feature>
<dbReference type="PANTHER" id="PTHR42718">
    <property type="entry name" value="MAJOR FACILITATOR SUPERFAMILY MULTIDRUG TRANSPORTER MFSC"/>
    <property type="match status" value="1"/>
</dbReference>
<proteinExistence type="predicted"/>
<feature type="domain" description="Major facilitator superfamily (MFS) profile" evidence="8">
    <location>
        <begin position="19"/>
        <end position="466"/>
    </location>
</feature>
<dbReference type="InterPro" id="IPR011701">
    <property type="entry name" value="MFS"/>
</dbReference>
<evidence type="ECO:0000256" key="4">
    <source>
        <dbReference type="ARBA" id="ARBA00022692"/>
    </source>
</evidence>
<feature type="transmembrane region" description="Helical" evidence="7">
    <location>
        <begin position="171"/>
        <end position="193"/>
    </location>
</feature>
<evidence type="ECO:0000256" key="7">
    <source>
        <dbReference type="SAM" id="Phobius"/>
    </source>
</evidence>
<feature type="transmembrane region" description="Helical" evidence="7">
    <location>
        <begin position="18"/>
        <end position="41"/>
    </location>
</feature>
<dbReference type="Gene3D" id="1.20.1250.20">
    <property type="entry name" value="MFS general substrate transporter like domains"/>
    <property type="match status" value="1"/>
</dbReference>
<evidence type="ECO:0000313" key="9">
    <source>
        <dbReference type="EMBL" id="TQN44326.1"/>
    </source>
</evidence>
<feature type="transmembrane region" description="Helical" evidence="7">
    <location>
        <begin position="232"/>
        <end position="252"/>
    </location>
</feature>
<feature type="transmembrane region" description="Helical" evidence="7">
    <location>
        <begin position="443"/>
        <end position="462"/>
    </location>
</feature>
<keyword evidence="6 7" id="KW-0472">Membrane</keyword>
<dbReference type="SUPFAM" id="SSF103473">
    <property type="entry name" value="MFS general substrate transporter"/>
    <property type="match status" value="1"/>
</dbReference>
<dbReference type="InterPro" id="IPR036259">
    <property type="entry name" value="MFS_trans_sf"/>
</dbReference>
<keyword evidence="3" id="KW-1003">Cell membrane</keyword>
<dbReference type="NCBIfam" id="TIGR00711">
    <property type="entry name" value="efflux_EmrB"/>
    <property type="match status" value="1"/>
</dbReference>
<protein>
    <submittedName>
        <fullName evidence="9">EmrB/QacA subfamily drug resistance transporter</fullName>
    </submittedName>
</protein>
<evidence type="ECO:0000256" key="2">
    <source>
        <dbReference type="ARBA" id="ARBA00022448"/>
    </source>
</evidence>
<evidence type="ECO:0000256" key="5">
    <source>
        <dbReference type="ARBA" id="ARBA00022989"/>
    </source>
</evidence>
<reference evidence="9 10" key="1">
    <citation type="submission" date="2019-06" db="EMBL/GenBank/DDBJ databases">
        <title>Sequencing the genomes of 1000 actinobacteria strains.</title>
        <authorList>
            <person name="Klenk H.-P."/>
        </authorList>
    </citation>
    <scope>NUCLEOTIDE SEQUENCE [LARGE SCALE GENOMIC DNA]</scope>
    <source>
        <strain evidence="9 10">DSM 46837</strain>
    </source>
</reference>
<dbReference type="PANTHER" id="PTHR42718:SF42">
    <property type="entry name" value="EXPORT PROTEIN"/>
    <property type="match status" value="1"/>
</dbReference>
<dbReference type="RefSeq" id="WP_246063851.1">
    <property type="nucleotide sequence ID" value="NZ_VFQE01000001.1"/>
</dbReference>
<feature type="transmembrane region" description="Helical" evidence="7">
    <location>
        <begin position="110"/>
        <end position="131"/>
    </location>
</feature>
<keyword evidence="10" id="KW-1185">Reference proteome</keyword>
<accession>A0A543PJT0</accession>
<feature type="transmembrane region" description="Helical" evidence="7">
    <location>
        <begin position="53"/>
        <end position="73"/>
    </location>
</feature>
<dbReference type="GO" id="GO:0022857">
    <property type="term" value="F:transmembrane transporter activity"/>
    <property type="evidence" value="ECO:0007669"/>
    <property type="project" value="InterPro"/>
</dbReference>
<dbReference type="CDD" id="cd17321">
    <property type="entry name" value="MFS_MMR_MDR_like"/>
    <property type="match status" value="1"/>
</dbReference>